<comment type="caution">
    <text evidence="1">The sequence shown here is derived from an EMBL/GenBank/DDBJ whole genome shotgun (WGS) entry which is preliminary data.</text>
</comment>
<dbReference type="Proteomes" id="UP001153954">
    <property type="component" value="Unassembled WGS sequence"/>
</dbReference>
<dbReference type="AlphaFoldDB" id="A0AAU9VBE1"/>
<dbReference type="PANTHER" id="PTHR13333">
    <property type="entry name" value="M-AAA PROTEASE-INTERACTING PROTEIN 1, MITOCHONDRIAL"/>
    <property type="match status" value="1"/>
</dbReference>
<gene>
    <name evidence="1" type="ORF">EEDITHA_LOCUS21460</name>
</gene>
<evidence type="ECO:0000313" key="2">
    <source>
        <dbReference type="Proteomes" id="UP001153954"/>
    </source>
</evidence>
<reference evidence="1" key="1">
    <citation type="submission" date="2022-03" db="EMBL/GenBank/DDBJ databases">
        <authorList>
            <person name="Tunstrom K."/>
        </authorList>
    </citation>
    <scope>NUCLEOTIDE SEQUENCE</scope>
</reference>
<dbReference type="GO" id="GO:0032979">
    <property type="term" value="P:protein insertion into mitochondrial inner membrane from matrix"/>
    <property type="evidence" value="ECO:0007669"/>
    <property type="project" value="TreeGrafter"/>
</dbReference>
<protein>
    <recommendedName>
        <fullName evidence="3">Ribosomal protein S3</fullName>
    </recommendedName>
</protein>
<dbReference type="GO" id="GO:0005743">
    <property type="term" value="C:mitochondrial inner membrane"/>
    <property type="evidence" value="ECO:0007669"/>
    <property type="project" value="TreeGrafter"/>
</dbReference>
<name>A0AAU9VBE1_EUPED</name>
<dbReference type="GO" id="GO:0043022">
    <property type="term" value="F:ribosome binding"/>
    <property type="evidence" value="ECO:0007669"/>
    <property type="project" value="TreeGrafter"/>
</dbReference>
<dbReference type="EMBL" id="CAKOGL010000030">
    <property type="protein sequence ID" value="CAH2107419.1"/>
    <property type="molecule type" value="Genomic_DNA"/>
</dbReference>
<keyword evidence="2" id="KW-1185">Reference proteome</keyword>
<organism evidence="1 2">
    <name type="scientific">Euphydryas editha</name>
    <name type="common">Edith's checkerspot</name>
    <dbReference type="NCBI Taxonomy" id="104508"/>
    <lineage>
        <taxon>Eukaryota</taxon>
        <taxon>Metazoa</taxon>
        <taxon>Ecdysozoa</taxon>
        <taxon>Arthropoda</taxon>
        <taxon>Hexapoda</taxon>
        <taxon>Insecta</taxon>
        <taxon>Pterygota</taxon>
        <taxon>Neoptera</taxon>
        <taxon>Endopterygota</taxon>
        <taxon>Lepidoptera</taxon>
        <taxon>Glossata</taxon>
        <taxon>Ditrysia</taxon>
        <taxon>Papilionoidea</taxon>
        <taxon>Nymphalidae</taxon>
        <taxon>Nymphalinae</taxon>
        <taxon>Euphydryas</taxon>
    </lineage>
</organism>
<sequence length="224" mass="26345">MIANPKFFIRACMPIAARFATSLGVQHKCYPQRSPEVFSCHIICKRSISAIHEEFYRNFRAIEPRKNLISTSLHSSQRQDVFLKKNSRTFTFGRNKDVPKKRKKRIPKLILLQNPFTWIMIKIDFSILRRIWDPEFQEREFKFGTRQAISRVTQLISGGHYNELNGLLTKAARVSLVRELDRNWTEKQRSLIALKRDDIQISSPRKVYFIKIGGTLFALRTNLF</sequence>
<accession>A0AAU9VBE1</accession>
<dbReference type="PANTHER" id="PTHR13333:SF5">
    <property type="entry name" value="M-AAA PROTEASE-INTERACTING PROTEIN 1, MITOCHONDRIAL"/>
    <property type="match status" value="1"/>
</dbReference>
<evidence type="ECO:0008006" key="3">
    <source>
        <dbReference type="Google" id="ProtNLM"/>
    </source>
</evidence>
<proteinExistence type="predicted"/>
<evidence type="ECO:0000313" key="1">
    <source>
        <dbReference type="EMBL" id="CAH2107419.1"/>
    </source>
</evidence>